<evidence type="ECO:0000313" key="3">
    <source>
        <dbReference type="Proteomes" id="UP000007029"/>
    </source>
</evidence>
<keyword evidence="1" id="KW-0732">Signal</keyword>
<name>Q169F3_ROSDO</name>
<sequence length="144" mass="15711">MNRSATVCALLAVVGVVGVVPAASRAAGTLYDCTITQKREGVDWISEKVGIVIRQGQPAVISDSVILHFYGKPIETTQVRNRANKLDVRWTLRGARDDANQTVNHMDYNARINKQTGAFSLYAKPDGYPNRFSGKGNCVTKTAK</sequence>
<protein>
    <recommendedName>
        <fullName evidence="4">Lipoprotein</fullName>
    </recommendedName>
</protein>
<feature type="chain" id="PRO_5004184138" description="Lipoprotein" evidence="1">
    <location>
        <begin position="23"/>
        <end position="144"/>
    </location>
</feature>
<keyword evidence="3" id="KW-1185">Reference proteome</keyword>
<dbReference type="EMBL" id="CP000362">
    <property type="protein sequence ID" value="ABG31390.1"/>
    <property type="molecule type" value="Genomic_DNA"/>
</dbReference>
<dbReference type="AlphaFoldDB" id="Q169F3"/>
<dbReference type="eggNOG" id="ENOG5033K5I">
    <property type="taxonomic scope" value="Bacteria"/>
</dbReference>
<dbReference type="KEGG" id="rde:RD1_1771"/>
<evidence type="ECO:0000313" key="2">
    <source>
        <dbReference type="EMBL" id="ABG31390.1"/>
    </source>
</evidence>
<evidence type="ECO:0008006" key="4">
    <source>
        <dbReference type="Google" id="ProtNLM"/>
    </source>
</evidence>
<evidence type="ECO:0000256" key="1">
    <source>
        <dbReference type="SAM" id="SignalP"/>
    </source>
</evidence>
<dbReference type="RefSeq" id="WP_011568009.1">
    <property type="nucleotide sequence ID" value="NC_008209.1"/>
</dbReference>
<dbReference type="STRING" id="375451.RD1_1771"/>
<dbReference type="OrthoDB" id="7874279at2"/>
<organism evidence="2 3">
    <name type="scientific">Roseobacter denitrificans (strain ATCC 33942 / OCh 114)</name>
    <name type="common">Erythrobacter sp. (strain OCh 114)</name>
    <name type="synonym">Roseobacter denitrificans</name>
    <dbReference type="NCBI Taxonomy" id="375451"/>
    <lineage>
        <taxon>Bacteria</taxon>
        <taxon>Pseudomonadati</taxon>
        <taxon>Pseudomonadota</taxon>
        <taxon>Alphaproteobacteria</taxon>
        <taxon>Rhodobacterales</taxon>
        <taxon>Roseobacteraceae</taxon>
        <taxon>Roseobacter</taxon>
    </lineage>
</organism>
<dbReference type="Proteomes" id="UP000007029">
    <property type="component" value="Chromosome"/>
</dbReference>
<feature type="signal peptide" evidence="1">
    <location>
        <begin position="1"/>
        <end position="22"/>
    </location>
</feature>
<reference evidence="2 3" key="1">
    <citation type="journal article" date="2007" name="J. Bacteriol.">
        <title>The complete genome sequence of Roseobacter denitrificans reveals a mixotrophic rather than photosynthetic metabolism.</title>
        <authorList>
            <person name="Swingley W.D."/>
            <person name="Sadekar S."/>
            <person name="Mastrian S.D."/>
            <person name="Matthies H.J."/>
            <person name="Hao J."/>
            <person name="Ramos H."/>
            <person name="Acharya C.R."/>
            <person name="Conrad A.L."/>
            <person name="Taylor H.L."/>
            <person name="Dejesa L.C."/>
            <person name="Shah M.K."/>
            <person name="O'huallachain M.E."/>
            <person name="Lince M.T."/>
            <person name="Blankenship R.E."/>
            <person name="Beatty J.T."/>
            <person name="Touchman J.W."/>
        </authorList>
    </citation>
    <scope>NUCLEOTIDE SEQUENCE [LARGE SCALE GENOMIC DNA]</scope>
    <source>
        <strain evidence="3">ATCC 33942 / OCh 114</strain>
    </source>
</reference>
<gene>
    <name evidence="2" type="ordered locus">RD1_1771</name>
</gene>
<accession>Q169F3</accession>
<proteinExistence type="predicted"/>
<dbReference type="HOGENOM" id="CLU_1795019_0_0_5"/>